<gene>
    <name evidence="1" type="ORF">CDAR_104251</name>
</gene>
<comment type="caution">
    <text evidence="1">The sequence shown here is derived from an EMBL/GenBank/DDBJ whole genome shotgun (WGS) entry which is preliminary data.</text>
</comment>
<organism evidence="1 2">
    <name type="scientific">Caerostris darwini</name>
    <dbReference type="NCBI Taxonomy" id="1538125"/>
    <lineage>
        <taxon>Eukaryota</taxon>
        <taxon>Metazoa</taxon>
        <taxon>Ecdysozoa</taxon>
        <taxon>Arthropoda</taxon>
        <taxon>Chelicerata</taxon>
        <taxon>Arachnida</taxon>
        <taxon>Araneae</taxon>
        <taxon>Araneomorphae</taxon>
        <taxon>Entelegynae</taxon>
        <taxon>Araneoidea</taxon>
        <taxon>Araneidae</taxon>
        <taxon>Caerostris</taxon>
    </lineage>
</organism>
<protein>
    <submittedName>
        <fullName evidence="1">Uncharacterized protein</fullName>
    </submittedName>
</protein>
<name>A0AAV4PT13_9ARAC</name>
<dbReference type="Proteomes" id="UP001054837">
    <property type="component" value="Unassembled WGS sequence"/>
</dbReference>
<dbReference type="EMBL" id="BPLQ01003301">
    <property type="protein sequence ID" value="GIX99480.1"/>
    <property type="molecule type" value="Genomic_DNA"/>
</dbReference>
<sequence>MTATRNDQLFLLFFSDKKEDGTSEMAFVETFFFLLPSWRPLIVPVGSHEEWRATQSGLEMFPIKVGESLSWSFLWPVSSSNVLSSDLDCDKKMTSFFSFFFSDKEEILGRPKWPWWKLSSSVLASLNRLRRKQMKNGG</sequence>
<accession>A0AAV4PT13</accession>
<dbReference type="AlphaFoldDB" id="A0AAV4PT13"/>
<evidence type="ECO:0000313" key="2">
    <source>
        <dbReference type="Proteomes" id="UP001054837"/>
    </source>
</evidence>
<reference evidence="1 2" key="1">
    <citation type="submission" date="2021-06" db="EMBL/GenBank/DDBJ databases">
        <title>Caerostris darwini draft genome.</title>
        <authorList>
            <person name="Kono N."/>
            <person name="Arakawa K."/>
        </authorList>
    </citation>
    <scope>NUCLEOTIDE SEQUENCE [LARGE SCALE GENOMIC DNA]</scope>
</reference>
<keyword evidence="2" id="KW-1185">Reference proteome</keyword>
<proteinExistence type="predicted"/>
<evidence type="ECO:0000313" key="1">
    <source>
        <dbReference type="EMBL" id="GIX99480.1"/>
    </source>
</evidence>